<comment type="similarity">
    <text evidence="2">Belongs to the NOC2 family.</text>
</comment>
<dbReference type="GO" id="GO:0005730">
    <property type="term" value="C:nucleolus"/>
    <property type="evidence" value="ECO:0007669"/>
    <property type="project" value="TreeGrafter"/>
</dbReference>
<reference evidence="5" key="1">
    <citation type="submission" date="2015-04" db="EMBL/GenBank/DDBJ databases">
        <title>The genome sequence of the plant pathogenic Rhizarian Plasmodiophora brassicae reveals insights in its biotrophic life cycle and the origin of chitin synthesis.</title>
        <authorList>
            <person name="Schwelm A."/>
            <person name="Fogelqvist J."/>
            <person name="Knaust A."/>
            <person name="Julke S."/>
            <person name="Lilja T."/>
            <person name="Dhandapani V."/>
            <person name="Bonilla-Rosso G."/>
            <person name="Karlsson M."/>
            <person name="Shevchenko A."/>
            <person name="Choi S.R."/>
            <person name="Kim H.G."/>
            <person name="Park J.Y."/>
            <person name="Lim Y.P."/>
            <person name="Ludwig-Muller J."/>
            <person name="Dixelius C."/>
        </authorList>
    </citation>
    <scope>NUCLEOTIDE SEQUENCE</scope>
    <source>
        <tissue evidence="5">Potato root galls</tissue>
    </source>
</reference>
<organism evidence="5">
    <name type="scientific">Spongospora subterranea</name>
    <dbReference type="NCBI Taxonomy" id="70186"/>
    <lineage>
        <taxon>Eukaryota</taxon>
        <taxon>Sar</taxon>
        <taxon>Rhizaria</taxon>
        <taxon>Endomyxa</taxon>
        <taxon>Phytomyxea</taxon>
        <taxon>Plasmodiophorida</taxon>
        <taxon>Plasmodiophoridae</taxon>
        <taxon>Spongospora</taxon>
    </lineage>
</organism>
<feature type="compositionally biased region" description="Basic and acidic residues" evidence="4">
    <location>
        <begin position="75"/>
        <end position="87"/>
    </location>
</feature>
<feature type="region of interest" description="Disordered" evidence="4">
    <location>
        <begin position="1"/>
        <end position="92"/>
    </location>
</feature>
<feature type="region of interest" description="Disordered" evidence="4">
    <location>
        <begin position="108"/>
        <end position="130"/>
    </location>
</feature>
<comment type="subcellular location">
    <subcellularLocation>
        <location evidence="1">Nucleus</location>
    </subcellularLocation>
</comment>
<evidence type="ECO:0000256" key="4">
    <source>
        <dbReference type="SAM" id="MobiDB-lite"/>
    </source>
</evidence>
<dbReference type="GO" id="GO:0030690">
    <property type="term" value="C:Noc1p-Noc2p complex"/>
    <property type="evidence" value="ECO:0007669"/>
    <property type="project" value="TreeGrafter"/>
</dbReference>
<dbReference type="AlphaFoldDB" id="A0A0H5RQC5"/>
<dbReference type="GO" id="GO:0005654">
    <property type="term" value="C:nucleoplasm"/>
    <property type="evidence" value="ECO:0007669"/>
    <property type="project" value="TreeGrafter"/>
</dbReference>
<dbReference type="GO" id="GO:0030691">
    <property type="term" value="C:Noc2p-Noc3p complex"/>
    <property type="evidence" value="ECO:0007669"/>
    <property type="project" value="TreeGrafter"/>
</dbReference>
<feature type="non-terminal residue" evidence="5">
    <location>
        <position position="1"/>
    </location>
</feature>
<sequence>STWSAATGQFIGMAKATKRTKKLRSRNSSKDIRHAPKSVTARAAKRAKFQRESAVLSDDDDDNVPEVTATQSKPMKKDQKNQRKAEAEDGGFAIEKMDVDEFLSGDFMSDDLGDITPDDVDQIDDDDNDNEQDEIARHANELKMLERTDPEFFKHLQANQKELLEFGHESDNDQSDPVEKHDPVPEPAEQGESCSVNGIDRKAMLTLIKTARLHSLRSLKRLLRIFRHACHISDDSKDEGKAGDDAMRMADPATFDLLIRATFKDVPKLVLHHLHMPDGETNGLKRSSHWKTHESMIRSFLGNAIHFLSQCVDESVLRYGLSCLQSALPLLVPLPKLCQKYLKLLLHIWSHSADLARVEAFIQLRQLTLLLASRPAFLDAALKGIYLTFVRNAKFVTAVNAPLLRFMMNCVVELYAIDPNASYQHAFVYLRQIAIHIRGSVEINAQLMSSLSVWGMVISTHCKNPDSPLFPLIYPFSQIALAMIGAHGSCKYFPLHLQCVASLESVHAATGVYIPLSTPLLSIICSTAWPTCANKVVAKPQPIDHMIAAPTSTLKTRQFQESVVNRAITLLRLHLTTLSRCIGFPELAGPIRRSLMKFAQTTKVVRFRKGAQKLSAQILSNMNFIESQRSEIDFAPKDVEKVREFSAALPPTPLEAYSLVAGDDSANEGKESLTSDHHHDASVEEDDQEEDVLEEEDDDDDSVVIDDEHCENDDDPEAEDKLEDFVLSSDEDNQ</sequence>
<accession>A0A0H5RQC5</accession>
<dbReference type="InterPro" id="IPR016024">
    <property type="entry name" value="ARM-type_fold"/>
</dbReference>
<feature type="compositionally biased region" description="Basic and acidic residues" evidence="4">
    <location>
        <begin position="667"/>
        <end position="682"/>
    </location>
</feature>
<dbReference type="EMBL" id="HACM01010467">
    <property type="protein sequence ID" value="CRZ10909.1"/>
    <property type="molecule type" value="Transcribed_RNA"/>
</dbReference>
<feature type="compositionally biased region" description="Basic residues" evidence="4">
    <location>
        <begin position="16"/>
        <end position="27"/>
    </location>
</feature>
<dbReference type="PANTHER" id="PTHR12687:SF4">
    <property type="entry name" value="NUCLEOLAR COMPLEX PROTEIN 2 HOMOLOG"/>
    <property type="match status" value="1"/>
</dbReference>
<feature type="compositionally biased region" description="Acidic residues" evidence="4">
    <location>
        <begin position="683"/>
        <end position="722"/>
    </location>
</feature>
<feature type="compositionally biased region" description="Basic and acidic residues" evidence="4">
    <location>
        <begin position="168"/>
        <end position="184"/>
    </location>
</feature>
<dbReference type="GO" id="GO:0042273">
    <property type="term" value="P:ribosomal large subunit biogenesis"/>
    <property type="evidence" value="ECO:0007669"/>
    <property type="project" value="TreeGrafter"/>
</dbReference>
<feature type="region of interest" description="Disordered" evidence="4">
    <location>
        <begin position="665"/>
        <end position="734"/>
    </location>
</feature>
<dbReference type="InterPro" id="IPR005343">
    <property type="entry name" value="Noc2"/>
</dbReference>
<proteinExistence type="inferred from homology"/>
<evidence type="ECO:0008006" key="6">
    <source>
        <dbReference type="Google" id="ProtNLM"/>
    </source>
</evidence>
<evidence type="ECO:0000256" key="2">
    <source>
        <dbReference type="ARBA" id="ARBA00005907"/>
    </source>
</evidence>
<name>A0A0H5RQC5_9EUKA</name>
<evidence type="ECO:0000313" key="5">
    <source>
        <dbReference type="EMBL" id="CRZ10909.1"/>
    </source>
</evidence>
<dbReference type="PANTHER" id="PTHR12687">
    <property type="entry name" value="NUCLEOLAR COMPLEX 2 AND RAD4-RELATED"/>
    <property type="match status" value="1"/>
</dbReference>
<feature type="region of interest" description="Disordered" evidence="4">
    <location>
        <begin position="168"/>
        <end position="194"/>
    </location>
</feature>
<dbReference type="SUPFAM" id="SSF48371">
    <property type="entry name" value="ARM repeat"/>
    <property type="match status" value="1"/>
</dbReference>
<keyword evidence="3" id="KW-0539">Nucleus</keyword>
<protein>
    <recommendedName>
        <fullName evidence="6">Nucleolar complex protein 2 homolog</fullName>
    </recommendedName>
</protein>
<dbReference type="Pfam" id="PF03715">
    <property type="entry name" value="Noc2"/>
    <property type="match status" value="1"/>
</dbReference>
<evidence type="ECO:0000256" key="1">
    <source>
        <dbReference type="ARBA" id="ARBA00004123"/>
    </source>
</evidence>
<evidence type="ECO:0000256" key="3">
    <source>
        <dbReference type="ARBA" id="ARBA00023242"/>
    </source>
</evidence>